<dbReference type="RefSeq" id="WP_072874698.1">
    <property type="nucleotide sequence ID" value="NZ_FRAF01000020.1"/>
</dbReference>
<keyword evidence="2" id="KW-1185">Reference proteome</keyword>
<dbReference type="AlphaFoldDB" id="A0A1M6UK48"/>
<dbReference type="EMBL" id="FRAF01000020">
    <property type="protein sequence ID" value="SHK69551.1"/>
    <property type="molecule type" value="Genomic_DNA"/>
</dbReference>
<reference evidence="2" key="1">
    <citation type="submission" date="2016-11" db="EMBL/GenBank/DDBJ databases">
        <authorList>
            <person name="Varghese N."/>
            <person name="Submissions S."/>
        </authorList>
    </citation>
    <scope>NUCLEOTIDE SEQUENCE [LARGE SCALE GENOMIC DNA]</scope>
    <source>
        <strain evidence="2">USBA-503</strain>
    </source>
</reference>
<name>A0A1M6UK48_9BACL</name>
<dbReference type="STRING" id="1830138.SAMN05443507_12011"/>
<organism evidence="1 2">
    <name type="scientific">Alicyclobacillus tolerans</name>
    <dbReference type="NCBI Taxonomy" id="90970"/>
    <lineage>
        <taxon>Bacteria</taxon>
        <taxon>Bacillati</taxon>
        <taxon>Bacillota</taxon>
        <taxon>Bacilli</taxon>
        <taxon>Bacillales</taxon>
        <taxon>Alicyclobacillaceae</taxon>
        <taxon>Alicyclobacillus</taxon>
    </lineage>
</organism>
<sequence length="114" mass="12768">MKHKAGLLGNITVGDVSAQAPMPVVTRVTTFAEYAPTTIQMVCGLTLTPKHVVSNDPWIGKPTSWVPVYYLQVELKSVWCPKNMERKYARYFFYTEYADGKFFSSTSNGDTAYG</sequence>
<dbReference type="OrthoDB" id="2374669at2"/>
<evidence type="ECO:0000313" key="1">
    <source>
        <dbReference type="EMBL" id="SHK69551.1"/>
    </source>
</evidence>
<protein>
    <submittedName>
        <fullName evidence="1">Uncharacterized protein</fullName>
    </submittedName>
</protein>
<proteinExistence type="predicted"/>
<accession>A0A1M6UK48</accession>
<evidence type="ECO:0000313" key="2">
    <source>
        <dbReference type="Proteomes" id="UP000184016"/>
    </source>
</evidence>
<dbReference type="Proteomes" id="UP000184016">
    <property type="component" value="Unassembled WGS sequence"/>
</dbReference>
<gene>
    <name evidence="1" type="ORF">SAMN05443507_12011</name>
</gene>